<dbReference type="GO" id="GO:0097602">
    <property type="term" value="F:cullin family protein binding"/>
    <property type="evidence" value="ECO:0007669"/>
    <property type="project" value="TreeGrafter"/>
</dbReference>
<dbReference type="AlphaFoldDB" id="A0AAV7JZ32"/>
<keyword evidence="3" id="KW-1185">Reference proteome</keyword>
<proteinExistence type="predicted"/>
<dbReference type="SMART" id="SM00225">
    <property type="entry name" value="BTB"/>
    <property type="match status" value="1"/>
</dbReference>
<dbReference type="Pfam" id="PF02214">
    <property type="entry name" value="BTB_2"/>
    <property type="match status" value="1"/>
</dbReference>
<dbReference type="Proteomes" id="UP001165289">
    <property type="component" value="Unassembled WGS sequence"/>
</dbReference>
<feature type="domain" description="BTB" evidence="1">
    <location>
        <begin position="34"/>
        <end position="137"/>
    </location>
</feature>
<dbReference type="GO" id="GO:0005737">
    <property type="term" value="C:cytoplasm"/>
    <property type="evidence" value="ECO:0007669"/>
    <property type="project" value="TreeGrafter"/>
</dbReference>
<dbReference type="SUPFAM" id="SSF54695">
    <property type="entry name" value="POZ domain"/>
    <property type="match status" value="1"/>
</dbReference>
<dbReference type="GO" id="GO:0043161">
    <property type="term" value="P:proteasome-mediated ubiquitin-dependent protein catabolic process"/>
    <property type="evidence" value="ECO:0007669"/>
    <property type="project" value="TreeGrafter"/>
</dbReference>
<dbReference type="Gene3D" id="3.30.70.2000">
    <property type="match status" value="1"/>
</dbReference>
<protein>
    <submittedName>
        <fullName evidence="2">BTB/POZ domain-containing protein isoform X2</fullName>
    </submittedName>
</protein>
<dbReference type="GO" id="GO:0051260">
    <property type="term" value="P:protein homooligomerization"/>
    <property type="evidence" value="ECO:0007669"/>
    <property type="project" value="InterPro"/>
</dbReference>
<dbReference type="EMBL" id="JAKMXF010000255">
    <property type="protein sequence ID" value="KAI6653750.1"/>
    <property type="molecule type" value="Genomic_DNA"/>
</dbReference>
<dbReference type="GO" id="GO:0031463">
    <property type="term" value="C:Cul3-RING ubiquitin ligase complex"/>
    <property type="evidence" value="ECO:0007669"/>
    <property type="project" value="TreeGrafter"/>
</dbReference>
<gene>
    <name evidence="2" type="ORF">LOD99_3254</name>
</gene>
<dbReference type="PANTHER" id="PTHR14958">
    <property type="entry name" value="POTASSIUM CHANNEL TETRAMERISATION DOMAIN CONTAINING PROTEIN"/>
    <property type="match status" value="1"/>
</dbReference>
<dbReference type="InterPro" id="IPR003131">
    <property type="entry name" value="T1-type_BTB"/>
</dbReference>
<accession>A0AAV7JZ32</accession>
<dbReference type="Gene3D" id="3.30.710.10">
    <property type="entry name" value="Potassium Channel Kv1.1, Chain A"/>
    <property type="match status" value="1"/>
</dbReference>
<evidence type="ECO:0000313" key="2">
    <source>
        <dbReference type="EMBL" id="KAI6653750.1"/>
    </source>
</evidence>
<name>A0AAV7JZ32_9METZ</name>
<comment type="caution">
    <text evidence="2">The sequence shown here is derived from an EMBL/GenBank/DDBJ whole genome shotgun (WGS) entry which is preliminary data.</text>
</comment>
<dbReference type="InterPro" id="IPR011333">
    <property type="entry name" value="SKP1/BTB/POZ_sf"/>
</dbReference>
<sequence length="226" mass="25711">MAQNNIDVPVTDNNENIDLLIKKQSDNILTPPREWVKLNVGGTIFCTSQKTIQKYPNCFLHKLFLESQDKLSPYIDETGALLIDRDPKYFSMLLNYMRSGRVFLCEDFCENALIAEAEFFNISGLLEIVKQKIKDRKFELQANSVHRMCSLKYDELASFLSSLSDGWKLCQILPSPSGSSYMVIVSKSFDTSLSLSNQPLAAKAVKVFDEKPKEPPKHKTKSLKFL</sequence>
<evidence type="ECO:0000313" key="3">
    <source>
        <dbReference type="Proteomes" id="UP001165289"/>
    </source>
</evidence>
<reference evidence="2 3" key="1">
    <citation type="journal article" date="2023" name="BMC Biol.">
        <title>The compact genome of the sponge Oopsacas minuta (Hexactinellida) is lacking key metazoan core genes.</title>
        <authorList>
            <person name="Santini S."/>
            <person name="Schenkelaars Q."/>
            <person name="Jourda C."/>
            <person name="Duchesne M."/>
            <person name="Belahbib H."/>
            <person name="Rocher C."/>
            <person name="Selva M."/>
            <person name="Riesgo A."/>
            <person name="Vervoort M."/>
            <person name="Leys S.P."/>
            <person name="Kodjabachian L."/>
            <person name="Le Bivic A."/>
            <person name="Borchiellini C."/>
            <person name="Claverie J.M."/>
            <person name="Renard E."/>
        </authorList>
    </citation>
    <scope>NUCLEOTIDE SEQUENCE [LARGE SCALE GENOMIC DNA]</scope>
    <source>
        <strain evidence="2">SPO-2</strain>
    </source>
</reference>
<evidence type="ECO:0000259" key="1">
    <source>
        <dbReference type="SMART" id="SM00225"/>
    </source>
</evidence>
<organism evidence="2 3">
    <name type="scientific">Oopsacas minuta</name>
    <dbReference type="NCBI Taxonomy" id="111878"/>
    <lineage>
        <taxon>Eukaryota</taxon>
        <taxon>Metazoa</taxon>
        <taxon>Porifera</taxon>
        <taxon>Hexactinellida</taxon>
        <taxon>Hexasterophora</taxon>
        <taxon>Lyssacinosida</taxon>
        <taxon>Leucopsacidae</taxon>
        <taxon>Oopsacas</taxon>
    </lineage>
</organism>
<dbReference type="PANTHER" id="PTHR14958:SF29">
    <property type="entry name" value="INSOMNIAC, ISOFORM B"/>
    <property type="match status" value="1"/>
</dbReference>
<dbReference type="InterPro" id="IPR000210">
    <property type="entry name" value="BTB/POZ_dom"/>
</dbReference>